<gene>
    <name evidence="1" type="ORF">AN484_25180</name>
</gene>
<sequence length="362" mass="39170">MRFAAFRLRGDLEILRLLRDAHADGVVAVVGHQRGAVDALEELLAFEADLRAGVLRDDLAVVRVVTFDDLGDQLDAVHEAFFVLRDVDGEADLPLVVGDVGFTAGLQQAHQFDDRAGRQDKGQGLVGAGELAFALGEAAAVGRDDRQLAFGEFEEHAVEDVAVLVGGLRVAHFAQHVAEVILVDRDGRLAGEIRDRRELVSRKTGDLEDGTAGGDLHAVLAGEFDDGVAARKSANNGDEFLDRQGNATRRRDRGLDAAADAEIEVGGGQGDRVAFGFDEHVLEDRHRGAAPDDIGHAGEAVEKVIPVYLELHDDVRIEQRRGQRQPLIAHMPDVTVSILSSFINTSSISRGRKTVHSSARRW</sequence>
<dbReference type="EMBL" id="LJOW01000271">
    <property type="protein sequence ID" value="OBQ37216.1"/>
    <property type="molecule type" value="Genomic_DNA"/>
</dbReference>
<accession>A0A1B7WJB5</accession>
<organism evidence="1 2">
    <name type="scientific">Aphanizomenon flos-aquae WA102</name>
    <dbReference type="NCBI Taxonomy" id="1710896"/>
    <lineage>
        <taxon>Bacteria</taxon>
        <taxon>Bacillati</taxon>
        <taxon>Cyanobacteriota</taxon>
        <taxon>Cyanophyceae</taxon>
        <taxon>Nostocales</taxon>
        <taxon>Aphanizomenonaceae</taxon>
        <taxon>Aphanizomenon</taxon>
    </lineage>
</organism>
<reference evidence="1 2" key="1">
    <citation type="submission" date="2015-09" db="EMBL/GenBank/DDBJ databases">
        <title>Aphanizomenon flos-aquae WA102.</title>
        <authorList>
            <person name="Driscoll C."/>
        </authorList>
    </citation>
    <scope>NUCLEOTIDE SEQUENCE [LARGE SCALE GENOMIC DNA]</scope>
    <source>
        <strain evidence="1">WA102</strain>
    </source>
</reference>
<evidence type="ECO:0000313" key="2">
    <source>
        <dbReference type="Proteomes" id="UP000092093"/>
    </source>
</evidence>
<comment type="caution">
    <text evidence="1">The sequence shown here is derived from an EMBL/GenBank/DDBJ whole genome shotgun (WGS) entry which is preliminary data.</text>
</comment>
<evidence type="ECO:0000313" key="1">
    <source>
        <dbReference type="EMBL" id="OBQ37216.1"/>
    </source>
</evidence>
<name>A0A1B7WJB5_APHFL</name>
<dbReference type="PATRIC" id="fig|1710896.3.peg.5680"/>
<dbReference type="Proteomes" id="UP000092093">
    <property type="component" value="Unassembled WGS sequence"/>
</dbReference>
<proteinExistence type="predicted"/>
<dbReference type="AlphaFoldDB" id="A0A1B7WJB5"/>
<protein>
    <submittedName>
        <fullName evidence="1">Uncharacterized protein</fullName>
    </submittedName>
</protein>